<organism evidence="26 27">
    <name type="scientific">Phaseolus vulgaris</name>
    <name type="common">Kidney bean</name>
    <name type="synonym">French bean</name>
    <dbReference type="NCBI Taxonomy" id="3885"/>
    <lineage>
        <taxon>Eukaryota</taxon>
        <taxon>Viridiplantae</taxon>
        <taxon>Streptophyta</taxon>
        <taxon>Embryophyta</taxon>
        <taxon>Tracheophyta</taxon>
        <taxon>Spermatophyta</taxon>
        <taxon>Magnoliopsida</taxon>
        <taxon>eudicotyledons</taxon>
        <taxon>Gunneridae</taxon>
        <taxon>Pentapetalae</taxon>
        <taxon>rosids</taxon>
        <taxon>fabids</taxon>
        <taxon>Fabales</taxon>
        <taxon>Fabaceae</taxon>
        <taxon>Papilionoideae</taxon>
        <taxon>50 kb inversion clade</taxon>
        <taxon>NPAAA clade</taxon>
        <taxon>indigoferoid/millettioid clade</taxon>
        <taxon>Phaseoleae</taxon>
        <taxon>Phaseolus</taxon>
    </lineage>
</organism>
<evidence type="ECO:0000256" key="5">
    <source>
        <dbReference type="ARBA" id="ARBA00022679"/>
    </source>
</evidence>
<dbReference type="SMART" id="SM00108">
    <property type="entry name" value="B_lectin"/>
    <property type="match status" value="1"/>
</dbReference>
<keyword evidence="15" id="KW-0675">Receptor</keyword>
<evidence type="ECO:0000256" key="4">
    <source>
        <dbReference type="ARBA" id="ARBA00022553"/>
    </source>
</evidence>
<keyword evidence="5 19" id="KW-0808">Transferase</keyword>
<comment type="subcellular location">
    <subcellularLocation>
        <location evidence="1">Cell membrane</location>
        <topology evidence="1">Single-pass type I membrane protein</topology>
    </subcellularLocation>
</comment>
<keyword evidence="8" id="KW-0430">Lectin</keyword>
<evidence type="ECO:0000256" key="21">
    <source>
        <dbReference type="SAM" id="Phobius"/>
    </source>
</evidence>
<dbReference type="InterPro" id="IPR011009">
    <property type="entry name" value="Kinase-like_dom_sf"/>
</dbReference>
<dbReference type="Gene3D" id="2.90.10.10">
    <property type="entry name" value="Bulb-type lectin domain"/>
    <property type="match status" value="1"/>
</dbReference>
<gene>
    <name evidence="26" type="ORF">PHAVU_011G152200g</name>
</gene>
<evidence type="ECO:0000256" key="8">
    <source>
        <dbReference type="ARBA" id="ARBA00022734"/>
    </source>
</evidence>
<evidence type="ECO:0000256" key="16">
    <source>
        <dbReference type="ARBA" id="ARBA00023180"/>
    </source>
</evidence>
<sequence length="854" mass="96665">MICSTNTVTHTIPSVNAHIFNPVITGINHTAMTIFTLALGICTLLFLLSKAFSTDTLTLSQSLHDGTTLSSKDETFELGFFSLRNSTNRYLGIWFKNIPVKTIVWVANRDHPLKDNSTKLTITNDGNLLLRTNNSTVHWSTNTTTKPLRPPILQLLNTGNLILRNDDDHSNNEEKFLWQSFDYPCDTLLPGMKLGWNKKTGLNRSITAWKNWDDPSAGNFTWGITFDSNPEMVLWKGTSKYHRSGPWNGIRFSGAFAGSNMLTTHPLFVYELVNNNDDEVYYSYRSVNKSLISIVVMNQTLFRRQRIIWIPDNGTWRLFQTAPRDICDTYNPCGSYANCMVDSSPVCQCLEGFQPKSSETADLSQGCVRSEPWRCRVERRDGFRKFVGLKYPDTTHSWVNRSMTLDECKVKCWENCSCTAYANLDIRGAGSGCSIWFGDLIDLKVVSQSGQYLYIRMADSRTDPKDAHKKKALLLIGTTVAPTVLVILLAILYYYRRKRKYEEENVSVVKNDKVVGQEDSMELPLFDFATLVNATNNFSTDNKLGQGGFGPVYKGVLADGQEIAVKRLSRSSGQGLTEFKNEVILCAKLQHRNLVKVLGCCIEAEEKMLLYEYMPNRSLDSFLFDSTKSEVLDWSKRFHILCATARGLLYLHQDSRLRIIHRDLKASNILLDNNLNPKISDFGLARMCGGDQIEGNTNRIVGTYGYMAPEYVIHGLFSTKSDVFSFGILLLEIISGKKNREVTYPHHSHNLIGHTWKLWKEGTPEKLIDKCLEDACILSEAVRSIHIGLLCLQRQPNDRPNMSSVVVMLSSDNELPEPKEPGFLIDRIMNEEQSEFRSQTSSTNEVTISILNAR</sequence>
<keyword evidence="16" id="KW-0325">Glycoprotein</keyword>
<name>V7AHK9_PHAVU</name>
<dbReference type="GO" id="GO:0106310">
    <property type="term" value="F:protein serine kinase activity"/>
    <property type="evidence" value="ECO:0007669"/>
    <property type="project" value="RHEA"/>
</dbReference>
<dbReference type="InterPro" id="IPR000742">
    <property type="entry name" value="EGF"/>
</dbReference>
<dbReference type="FunFam" id="2.90.10.10:FF:000029">
    <property type="entry name" value="G-type lectin S-receptor-like serine/threonine-protein kinase"/>
    <property type="match status" value="1"/>
</dbReference>
<dbReference type="SUPFAM" id="SSF51110">
    <property type="entry name" value="alpha-D-mannose-specific plant lectins"/>
    <property type="match status" value="1"/>
</dbReference>
<dbReference type="InterPro" id="IPR024171">
    <property type="entry name" value="SRK-like_kinase"/>
</dbReference>
<dbReference type="InterPro" id="IPR036426">
    <property type="entry name" value="Bulb-type_lectin_dom_sf"/>
</dbReference>
<reference evidence="27" key="1">
    <citation type="journal article" date="2014" name="Nat. Genet.">
        <title>A reference genome for common bean and genome-wide analysis of dual domestications.</title>
        <authorList>
            <person name="Schmutz J."/>
            <person name="McClean P.E."/>
            <person name="Mamidi S."/>
            <person name="Wu G.A."/>
            <person name="Cannon S.B."/>
            <person name="Grimwood J."/>
            <person name="Jenkins J."/>
            <person name="Shu S."/>
            <person name="Song Q."/>
            <person name="Chavarro C."/>
            <person name="Torres-Torres M."/>
            <person name="Geffroy V."/>
            <person name="Moghaddam S.M."/>
            <person name="Gao D."/>
            <person name="Abernathy B."/>
            <person name="Barry K."/>
            <person name="Blair M."/>
            <person name="Brick M.A."/>
            <person name="Chovatia M."/>
            <person name="Gepts P."/>
            <person name="Goodstein D.M."/>
            <person name="Gonzales M."/>
            <person name="Hellsten U."/>
            <person name="Hyten D.L."/>
            <person name="Jia G."/>
            <person name="Kelly J.D."/>
            <person name="Kudrna D."/>
            <person name="Lee R."/>
            <person name="Richard M.M."/>
            <person name="Miklas P.N."/>
            <person name="Osorno J.M."/>
            <person name="Rodrigues J."/>
            <person name="Thareau V."/>
            <person name="Urrea C.A."/>
            <person name="Wang M."/>
            <person name="Yu Y."/>
            <person name="Zhang M."/>
            <person name="Wing R.A."/>
            <person name="Cregan P.B."/>
            <person name="Rokhsar D.S."/>
            <person name="Jackson S.A."/>
        </authorList>
    </citation>
    <scope>NUCLEOTIDE SEQUENCE [LARGE SCALE GENOMIC DNA]</scope>
    <source>
        <strain evidence="27">cv. G19833</strain>
    </source>
</reference>
<evidence type="ECO:0000256" key="3">
    <source>
        <dbReference type="ARBA" id="ARBA00022527"/>
    </source>
</evidence>
<dbReference type="Pfam" id="PF01453">
    <property type="entry name" value="B_lectin"/>
    <property type="match status" value="1"/>
</dbReference>
<comment type="catalytic activity">
    <reaction evidence="18 19">
        <text>L-seryl-[protein] + ATP = O-phospho-L-seryl-[protein] + ADP + H(+)</text>
        <dbReference type="Rhea" id="RHEA:17989"/>
        <dbReference type="Rhea" id="RHEA-COMP:9863"/>
        <dbReference type="Rhea" id="RHEA-COMP:11604"/>
        <dbReference type="ChEBI" id="CHEBI:15378"/>
        <dbReference type="ChEBI" id="CHEBI:29999"/>
        <dbReference type="ChEBI" id="CHEBI:30616"/>
        <dbReference type="ChEBI" id="CHEBI:83421"/>
        <dbReference type="ChEBI" id="CHEBI:456216"/>
        <dbReference type="EC" id="2.7.11.1"/>
    </reaction>
</comment>
<dbReference type="InterPro" id="IPR021820">
    <property type="entry name" value="S-locus_recpt_kinase_C"/>
</dbReference>
<keyword evidence="10 19" id="KW-0418">Kinase</keyword>
<dbReference type="Gene3D" id="3.50.4.10">
    <property type="entry name" value="Hepatocyte Growth Factor"/>
    <property type="match status" value="1"/>
</dbReference>
<dbReference type="PROSITE" id="PS50011">
    <property type="entry name" value="PROTEIN_KINASE_DOM"/>
    <property type="match status" value="1"/>
</dbReference>
<dbReference type="PROSITE" id="PS50927">
    <property type="entry name" value="BULB_LECTIN"/>
    <property type="match status" value="1"/>
</dbReference>
<keyword evidence="7" id="KW-0732">Signal</keyword>
<dbReference type="EC" id="2.7.11.1" evidence="19"/>
<dbReference type="FunFam" id="1.10.510.10:FF:000060">
    <property type="entry name" value="G-type lectin S-receptor-like serine/threonine-protein kinase"/>
    <property type="match status" value="1"/>
</dbReference>
<dbReference type="Pfam" id="PF00954">
    <property type="entry name" value="S_locus_glycop"/>
    <property type="match status" value="1"/>
</dbReference>
<evidence type="ECO:0000256" key="19">
    <source>
        <dbReference type="PIRNR" id="PIRNR000641"/>
    </source>
</evidence>
<keyword evidence="11 19" id="KW-0067">ATP-binding</keyword>
<evidence type="ECO:0000256" key="7">
    <source>
        <dbReference type="ARBA" id="ARBA00022729"/>
    </source>
</evidence>
<evidence type="ECO:0000256" key="6">
    <source>
        <dbReference type="ARBA" id="ARBA00022692"/>
    </source>
</evidence>
<evidence type="ECO:0000256" key="18">
    <source>
        <dbReference type="ARBA" id="ARBA00048679"/>
    </source>
</evidence>
<evidence type="ECO:0000256" key="14">
    <source>
        <dbReference type="ARBA" id="ARBA00023157"/>
    </source>
</evidence>
<dbReference type="Gramene" id="ESW05102">
    <property type="protein sequence ID" value="ESW05102"/>
    <property type="gene ID" value="PHAVU_011G152200g"/>
</dbReference>
<evidence type="ECO:0000256" key="20">
    <source>
        <dbReference type="PROSITE-ProRule" id="PRU00076"/>
    </source>
</evidence>
<feature type="domain" description="Bulb-type lectin" evidence="24">
    <location>
        <begin position="54"/>
        <end position="176"/>
    </location>
</feature>
<dbReference type="CDD" id="cd01098">
    <property type="entry name" value="PAN_AP_plant"/>
    <property type="match status" value="1"/>
</dbReference>
<evidence type="ECO:0000259" key="23">
    <source>
        <dbReference type="PROSITE" id="PS50026"/>
    </source>
</evidence>
<evidence type="ECO:0000259" key="22">
    <source>
        <dbReference type="PROSITE" id="PS50011"/>
    </source>
</evidence>
<dbReference type="Pfam" id="PF11883">
    <property type="entry name" value="DUF3403"/>
    <property type="match status" value="1"/>
</dbReference>
<feature type="domain" description="Apple" evidence="25">
    <location>
        <begin position="375"/>
        <end position="458"/>
    </location>
</feature>
<evidence type="ECO:0000256" key="15">
    <source>
        <dbReference type="ARBA" id="ARBA00023170"/>
    </source>
</evidence>
<dbReference type="GO" id="GO:0005524">
    <property type="term" value="F:ATP binding"/>
    <property type="evidence" value="ECO:0007669"/>
    <property type="project" value="UniProtKB-KW"/>
</dbReference>
<evidence type="ECO:0000313" key="26">
    <source>
        <dbReference type="EMBL" id="ESW05102.1"/>
    </source>
</evidence>
<dbReference type="Pfam" id="PF08276">
    <property type="entry name" value="PAN_2"/>
    <property type="match status" value="1"/>
</dbReference>
<dbReference type="InterPro" id="IPR003609">
    <property type="entry name" value="Pan_app"/>
</dbReference>
<dbReference type="InterPro" id="IPR000858">
    <property type="entry name" value="S_locus_glycoprot_dom"/>
</dbReference>
<dbReference type="InterPro" id="IPR001245">
    <property type="entry name" value="Ser-Thr/Tyr_kinase_cat_dom"/>
</dbReference>
<keyword evidence="13 21" id="KW-0472">Membrane</keyword>
<dbReference type="FunFam" id="3.50.4.10:FF:000002">
    <property type="entry name" value="G-type lectin S-receptor-like serine/threonine-protein kinase"/>
    <property type="match status" value="1"/>
</dbReference>
<evidence type="ECO:0000256" key="13">
    <source>
        <dbReference type="ARBA" id="ARBA00023136"/>
    </source>
</evidence>
<dbReference type="EMBL" id="CM002298">
    <property type="protein sequence ID" value="ESW05102.1"/>
    <property type="molecule type" value="Genomic_DNA"/>
</dbReference>
<evidence type="ECO:0000259" key="25">
    <source>
        <dbReference type="PROSITE" id="PS50948"/>
    </source>
</evidence>
<keyword evidence="27" id="KW-1185">Reference proteome</keyword>
<feature type="domain" description="EGF-like" evidence="23">
    <location>
        <begin position="323"/>
        <end position="359"/>
    </location>
</feature>
<dbReference type="PANTHER" id="PTHR27002">
    <property type="entry name" value="RECEPTOR-LIKE SERINE/THREONINE-PROTEIN KINASE SD1-8"/>
    <property type="match status" value="1"/>
</dbReference>
<evidence type="ECO:0000256" key="2">
    <source>
        <dbReference type="ARBA" id="ARBA00022475"/>
    </source>
</evidence>
<dbReference type="FunFam" id="3.30.200.20:FF:000330">
    <property type="entry name" value="G-type lectin S-receptor-like serine/threonine-protein kinase At4g03230"/>
    <property type="match status" value="1"/>
</dbReference>
<dbReference type="OrthoDB" id="1390899at2759"/>
<keyword evidence="6 21" id="KW-0812">Transmembrane</keyword>
<dbReference type="AlphaFoldDB" id="V7AHK9"/>
<dbReference type="InterPro" id="IPR000719">
    <property type="entry name" value="Prot_kinase_dom"/>
</dbReference>
<evidence type="ECO:0000256" key="9">
    <source>
        <dbReference type="ARBA" id="ARBA00022741"/>
    </source>
</evidence>
<evidence type="ECO:0000256" key="12">
    <source>
        <dbReference type="ARBA" id="ARBA00022989"/>
    </source>
</evidence>
<evidence type="ECO:0000256" key="17">
    <source>
        <dbReference type="ARBA" id="ARBA00047899"/>
    </source>
</evidence>
<dbReference type="GO" id="GO:0048544">
    <property type="term" value="P:recognition of pollen"/>
    <property type="evidence" value="ECO:0007669"/>
    <property type="project" value="InterPro"/>
</dbReference>
<dbReference type="Gene3D" id="1.10.510.10">
    <property type="entry name" value="Transferase(Phosphotransferase) domain 1"/>
    <property type="match status" value="1"/>
</dbReference>
<comment type="catalytic activity">
    <reaction evidence="17 19">
        <text>L-threonyl-[protein] + ATP = O-phospho-L-threonyl-[protein] + ADP + H(+)</text>
        <dbReference type="Rhea" id="RHEA:46608"/>
        <dbReference type="Rhea" id="RHEA-COMP:11060"/>
        <dbReference type="Rhea" id="RHEA-COMP:11605"/>
        <dbReference type="ChEBI" id="CHEBI:15378"/>
        <dbReference type="ChEBI" id="CHEBI:30013"/>
        <dbReference type="ChEBI" id="CHEBI:30616"/>
        <dbReference type="ChEBI" id="CHEBI:61977"/>
        <dbReference type="ChEBI" id="CHEBI:456216"/>
        <dbReference type="EC" id="2.7.11.1"/>
    </reaction>
</comment>
<dbReference type="GO" id="GO:0005886">
    <property type="term" value="C:plasma membrane"/>
    <property type="evidence" value="ECO:0007669"/>
    <property type="project" value="UniProtKB-SubCell"/>
</dbReference>
<evidence type="ECO:0000313" key="27">
    <source>
        <dbReference type="Proteomes" id="UP000000226"/>
    </source>
</evidence>
<dbReference type="CDD" id="cd14066">
    <property type="entry name" value="STKc_IRAK"/>
    <property type="match status" value="1"/>
</dbReference>
<dbReference type="InterPro" id="IPR008271">
    <property type="entry name" value="Ser/Thr_kinase_AS"/>
</dbReference>
<dbReference type="CDD" id="cd00028">
    <property type="entry name" value="B_lectin"/>
    <property type="match status" value="1"/>
</dbReference>
<keyword evidence="14" id="KW-1015">Disulfide bond</keyword>
<keyword evidence="9 19" id="KW-0547">Nucleotide-binding</keyword>
<dbReference type="PIRSF" id="PIRSF000641">
    <property type="entry name" value="SRK"/>
    <property type="match status" value="1"/>
</dbReference>
<dbReference type="PROSITE" id="PS50026">
    <property type="entry name" value="EGF_3"/>
    <property type="match status" value="1"/>
</dbReference>
<feature type="transmembrane region" description="Helical" evidence="21">
    <location>
        <begin position="30"/>
        <end position="48"/>
    </location>
</feature>
<keyword evidence="12 21" id="KW-1133">Transmembrane helix</keyword>
<evidence type="ECO:0000256" key="11">
    <source>
        <dbReference type="ARBA" id="ARBA00022840"/>
    </source>
</evidence>
<evidence type="ECO:0000256" key="10">
    <source>
        <dbReference type="ARBA" id="ARBA00022777"/>
    </source>
</evidence>
<feature type="domain" description="Protein kinase" evidence="22">
    <location>
        <begin position="538"/>
        <end position="823"/>
    </location>
</feature>
<evidence type="ECO:0000259" key="24">
    <source>
        <dbReference type="PROSITE" id="PS50927"/>
    </source>
</evidence>
<proteinExistence type="inferred from homology"/>
<dbReference type="PROSITE" id="PS00108">
    <property type="entry name" value="PROTEIN_KINASE_ST"/>
    <property type="match status" value="1"/>
</dbReference>
<comment type="similarity">
    <text evidence="19">Belongs to the protein kinase superfamily. Ser/Thr protein kinase family.</text>
</comment>
<dbReference type="SMART" id="SM00220">
    <property type="entry name" value="S_TKc"/>
    <property type="match status" value="1"/>
</dbReference>
<dbReference type="PROSITE" id="PS50948">
    <property type="entry name" value="PAN"/>
    <property type="match status" value="1"/>
</dbReference>
<evidence type="ECO:0000256" key="1">
    <source>
        <dbReference type="ARBA" id="ARBA00004251"/>
    </source>
</evidence>
<dbReference type="Proteomes" id="UP000000226">
    <property type="component" value="Chromosome 11"/>
</dbReference>
<keyword evidence="2" id="KW-1003">Cell membrane</keyword>
<comment type="caution">
    <text evidence="20">Lacks conserved residue(s) required for the propagation of feature annotation.</text>
</comment>
<accession>V7AHK9</accession>
<dbReference type="GO" id="GO:0030246">
    <property type="term" value="F:carbohydrate binding"/>
    <property type="evidence" value="ECO:0007669"/>
    <property type="project" value="UniProtKB-KW"/>
</dbReference>
<keyword evidence="20" id="KW-0245">EGF-like domain</keyword>
<protein>
    <recommendedName>
        <fullName evidence="19">Receptor-like serine/threonine-protein kinase</fullName>
        <ecNumber evidence="19">2.7.11.1</ecNumber>
    </recommendedName>
</protein>
<dbReference type="GO" id="GO:0004674">
    <property type="term" value="F:protein serine/threonine kinase activity"/>
    <property type="evidence" value="ECO:0007669"/>
    <property type="project" value="UniProtKB-KW"/>
</dbReference>
<dbReference type="Pfam" id="PF07714">
    <property type="entry name" value="PK_Tyr_Ser-Thr"/>
    <property type="match status" value="1"/>
</dbReference>
<keyword evidence="3 19" id="KW-0723">Serine/threonine-protein kinase</keyword>
<dbReference type="SMART" id="SM00473">
    <property type="entry name" value="PAN_AP"/>
    <property type="match status" value="1"/>
</dbReference>
<feature type="transmembrane region" description="Helical" evidence="21">
    <location>
        <begin position="472"/>
        <end position="495"/>
    </location>
</feature>
<dbReference type="InterPro" id="IPR001480">
    <property type="entry name" value="Bulb-type_lectin_dom"/>
</dbReference>
<dbReference type="PANTHER" id="PTHR27002:SF932">
    <property type="entry name" value="RECEPTOR-LIKE SERINE_THREONINE-PROTEIN KINASE"/>
    <property type="match status" value="1"/>
</dbReference>
<dbReference type="Gene3D" id="3.30.200.20">
    <property type="entry name" value="Phosphorylase Kinase, domain 1"/>
    <property type="match status" value="1"/>
</dbReference>
<dbReference type="SUPFAM" id="SSF56112">
    <property type="entry name" value="Protein kinase-like (PK-like)"/>
    <property type="match status" value="1"/>
</dbReference>
<keyword evidence="4" id="KW-0597">Phosphoprotein</keyword>